<sequence length="136" mass="15853">MRLKQPENGILCFQAALARLNDDERQPETAAPHQQKQSKQKQPKRIALAVFLTKINGPQGLAVRFLLRARLVVGRGQRRRAQFPWFVARLGQQICLWRLCLSGLCRVFLQLPGSRLYAVLCLRVRQRARQRRQKKR</sequence>
<proteinExistence type="predicted"/>
<dbReference type="EMBL" id="ACJW02000003">
    <property type="protein sequence ID" value="EEP68097.1"/>
    <property type="molecule type" value="Genomic_DNA"/>
</dbReference>
<keyword evidence="2" id="KW-1185">Reference proteome</keyword>
<protein>
    <submittedName>
        <fullName evidence="1">Uncharacterized protein</fullName>
    </submittedName>
</protein>
<name>C4GJX5_9NEIS</name>
<dbReference type="STRING" id="629741.GCWU000324_02349"/>
<dbReference type="HOGENOM" id="CLU_1872679_0_0_4"/>
<organism evidence="1 2">
    <name type="scientific">Kingella oralis ATCC 51147</name>
    <dbReference type="NCBI Taxonomy" id="629741"/>
    <lineage>
        <taxon>Bacteria</taxon>
        <taxon>Pseudomonadati</taxon>
        <taxon>Pseudomonadota</taxon>
        <taxon>Betaproteobacteria</taxon>
        <taxon>Neisseriales</taxon>
        <taxon>Neisseriaceae</taxon>
        <taxon>Kingella</taxon>
    </lineage>
</organism>
<gene>
    <name evidence="1" type="ORF">GCWU000324_02349</name>
</gene>
<dbReference type="Proteomes" id="UP000003009">
    <property type="component" value="Unassembled WGS sequence"/>
</dbReference>
<dbReference type="AlphaFoldDB" id="C4GJX5"/>
<evidence type="ECO:0000313" key="2">
    <source>
        <dbReference type="Proteomes" id="UP000003009"/>
    </source>
</evidence>
<evidence type="ECO:0000313" key="1">
    <source>
        <dbReference type="EMBL" id="EEP68097.1"/>
    </source>
</evidence>
<reference evidence="1" key="1">
    <citation type="submission" date="2009-04" db="EMBL/GenBank/DDBJ databases">
        <authorList>
            <person name="Weinstock G."/>
            <person name="Sodergren E."/>
            <person name="Clifton S."/>
            <person name="Fulton L."/>
            <person name="Fulton B."/>
            <person name="Courtney L."/>
            <person name="Fronick C."/>
            <person name="Harrison M."/>
            <person name="Strong C."/>
            <person name="Farmer C."/>
            <person name="Delahaunty K."/>
            <person name="Markovic C."/>
            <person name="Hall O."/>
            <person name="Minx P."/>
            <person name="Tomlinson C."/>
            <person name="Mitreva M."/>
            <person name="Nelson J."/>
            <person name="Hou S."/>
            <person name="Wollam A."/>
            <person name="Pepin K.H."/>
            <person name="Johnson M."/>
            <person name="Bhonagiri V."/>
            <person name="Nash W.E."/>
            <person name="Warren W."/>
            <person name="Chinwalla A."/>
            <person name="Mardis E.R."/>
            <person name="Wilson R.K."/>
        </authorList>
    </citation>
    <scope>NUCLEOTIDE SEQUENCE [LARGE SCALE GENOMIC DNA]</scope>
    <source>
        <strain evidence="1">ATCC 51147</strain>
    </source>
</reference>
<comment type="caution">
    <text evidence="1">The sequence shown here is derived from an EMBL/GenBank/DDBJ whole genome shotgun (WGS) entry which is preliminary data.</text>
</comment>
<accession>C4GJX5</accession>